<accession>X0T969</accession>
<dbReference type="NCBIfam" id="TIGR02669">
    <property type="entry name" value="SpoIID_LytB"/>
    <property type="match status" value="1"/>
</dbReference>
<gene>
    <name evidence="2" type="ORF">S01H1_00418</name>
</gene>
<dbReference type="InterPro" id="IPR013693">
    <property type="entry name" value="SpoIID/LytB_N"/>
</dbReference>
<organism evidence="2">
    <name type="scientific">marine sediment metagenome</name>
    <dbReference type="NCBI Taxonomy" id="412755"/>
    <lineage>
        <taxon>unclassified sequences</taxon>
        <taxon>metagenomes</taxon>
        <taxon>ecological metagenomes</taxon>
    </lineage>
</organism>
<feature type="domain" description="Sporulation stage II protein D amidase enhancer LytB N-terminal" evidence="1">
    <location>
        <begin position="100"/>
        <end position="189"/>
    </location>
</feature>
<evidence type="ECO:0000313" key="2">
    <source>
        <dbReference type="EMBL" id="GAF72620.1"/>
    </source>
</evidence>
<comment type="caution">
    <text evidence="2">The sequence shown here is derived from an EMBL/GenBank/DDBJ whole genome shotgun (WGS) entry which is preliminary data.</text>
</comment>
<dbReference type="AlphaFoldDB" id="X0T969"/>
<dbReference type="EMBL" id="BARS01000145">
    <property type="protein sequence ID" value="GAF72620.1"/>
    <property type="molecule type" value="Genomic_DNA"/>
</dbReference>
<sequence>MDIEPEFWVRVLLLDNTKACTLMTSSSFTVLDPQIQTTEAHFGQLDVPTNVEIAAGRIVIAGQTFTGGEVIILPDVPHIFNLNGDDYRGKLKLILNPNGNSFDVVNLVPPEPYLAGVVGAEMPNYWEPAALKAQAIAARTYCLYIKRQFGGNRAWDVRRTQANQVYLGVAAESAQIWNAVNGTSGQVLVCKQTGGTEKLFPAYYSSTCGGHTENSKNVFGDSFEPLVGVPCHYCKDVAKPSFFFWPMAQFDKTTVTTRLLKRYPKLKQLGEITNISPGKQSNYGKFSRLTLVKLLGSTGKSDFLRAEDFRLSIDSTGRKLKSTICRIISMGDKWAFLSGRGYGHGVGMCQCGAQAMARQGKTARQILFYYYPGSNIVRVY</sequence>
<dbReference type="InterPro" id="IPR013486">
    <property type="entry name" value="SpoIID/LytB"/>
</dbReference>
<proteinExistence type="predicted"/>
<dbReference type="GO" id="GO:0030435">
    <property type="term" value="P:sporulation resulting in formation of a cellular spore"/>
    <property type="evidence" value="ECO:0007669"/>
    <property type="project" value="InterPro"/>
</dbReference>
<evidence type="ECO:0000259" key="1">
    <source>
        <dbReference type="Pfam" id="PF08486"/>
    </source>
</evidence>
<protein>
    <recommendedName>
        <fullName evidence="1">Sporulation stage II protein D amidase enhancer LytB N-terminal domain-containing protein</fullName>
    </recommendedName>
</protein>
<name>X0T969_9ZZZZ</name>
<reference evidence="2" key="1">
    <citation type="journal article" date="2014" name="Front. Microbiol.">
        <title>High frequency of phylogenetically diverse reductive dehalogenase-homologous genes in deep subseafloor sedimentary metagenomes.</title>
        <authorList>
            <person name="Kawai M."/>
            <person name="Futagami T."/>
            <person name="Toyoda A."/>
            <person name="Takaki Y."/>
            <person name="Nishi S."/>
            <person name="Hori S."/>
            <person name="Arai W."/>
            <person name="Tsubouchi T."/>
            <person name="Morono Y."/>
            <person name="Uchiyama I."/>
            <person name="Ito T."/>
            <person name="Fujiyama A."/>
            <person name="Inagaki F."/>
            <person name="Takami H."/>
        </authorList>
    </citation>
    <scope>NUCLEOTIDE SEQUENCE</scope>
    <source>
        <strain evidence="2">Expedition CK06-06</strain>
    </source>
</reference>
<dbReference type="Pfam" id="PF08486">
    <property type="entry name" value="SpoIID"/>
    <property type="match status" value="1"/>
</dbReference>